<accession>K0T0A1</accession>
<feature type="compositionally biased region" description="Low complexity" evidence="1">
    <location>
        <begin position="52"/>
        <end position="70"/>
    </location>
</feature>
<organism evidence="2 3">
    <name type="scientific">Thalassiosira oceanica</name>
    <name type="common">Marine diatom</name>
    <dbReference type="NCBI Taxonomy" id="159749"/>
    <lineage>
        <taxon>Eukaryota</taxon>
        <taxon>Sar</taxon>
        <taxon>Stramenopiles</taxon>
        <taxon>Ochrophyta</taxon>
        <taxon>Bacillariophyta</taxon>
        <taxon>Coscinodiscophyceae</taxon>
        <taxon>Thalassiosirophycidae</taxon>
        <taxon>Thalassiosirales</taxon>
        <taxon>Thalassiosiraceae</taxon>
        <taxon>Thalassiosira</taxon>
    </lineage>
</organism>
<dbReference type="AlphaFoldDB" id="K0T0A1"/>
<keyword evidence="3" id="KW-1185">Reference proteome</keyword>
<gene>
    <name evidence="2" type="ORF">THAOC_15409</name>
</gene>
<comment type="caution">
    <text evidence="2">The sequence shown here is derived from an EMBL/GenBank/DDBJ whole genome shotgun (WGS) entry which is preliminary data.</text>
</comment>
<evidence type="ECO:0000313" key="3">
    <source>
        <dbReference type="Proteomes" id="UP000266841"/>
    </source>
</evidence>
<feature type="region of interest" description="Disordered" evidence="1">
    <location>
        <begin position="150"/>
        <end position="219"/>
    </location>
</feature>
<proteinExistence type="predicted"/>
<dbReference type="EMBL" id="AGNL01017886">
    <property type="protein sequence ID" value="EJK63907.1"/>
    <property type="molecule type" value="Genomic_DNA"/>
</dbReference>
<dbReference type="Proteomes" id="UP000266841">
    <property type="component" value="Unassembled WGS sequence"/>
</dbReference>
<feature type="region of interest" description="Disordered" evidence="1">
    <location>
        <begin position="1"/>
        <end position="20"/>
    </location>
</feature>
<evidence type="ECO:0000313" key="2">
    <source>
        <dbReference type="EMBL" id="EJK63907.1"/>
    </source>
</evidence>
<reference evidence="2 3" key="1">
    <citation type="journal article" date="2012" name="Genome Biol.">
        <title>Genome and low-iron response of an oceanic diatom adapted to chronic iron limitation.</title>
        <authorList>
            <person name="Lommer M."/>
            <person name="Specht M."/>
            <person name="Roy A.S."/>
            <person name="Kraemer L."/>
            <person name="Andreson R."/>
            <person name="Gutowska M.A."/>
            <person name="Wolf J."/>
            <person name="Bergner S.V."/>
            <person name="Schilhabel M.B."/>
            <person name="Klostermeier U.C."/>
            <person name="Beiko R.G."/>
            <person name="Rosenstiel P."/>
            <person name="Hippler M."/>
            <person name="Laroche J."/>
        </authorList>
    </citation>
    <scope>NUCLEOTIDE SEQUENCE [LARGE SCALE GENOMIC DNA]</scope>
    <source>
        <strain evidence="2 3">CCMP1005</strain>
    </source>
</reference>
<sequence>MTRPPQTAVAVWQPSGGGVAQEPAVEVHPALAAAPGAAVPVAREVGPESGRRGVVVPPGGALGQGAQSSAGHRRAGHVLGREVGGARDDELVVEAGEAGVVIDSAAHRLGRSRAVTCRGPHQQTGAVSTQGPCLGPGPTGTLNTINNRNMTSPASPMLKVGAGAPAKTQRDKARKTGPSDDGQYWPEVHHGGSGGVYSRPESTADSDSGIRQGRRSRDD</sequence>
<evidence type="ECO:0000256" key="1">
    <source>
        <dbReference type="SAM" id="MobiDB-lite"/>
    </source>
</evidence>
<protein>
    <submittedName>
        <fullName evidence="2">Uncharacterized protein</fullName>
    </submittedName>
</protein>
<name>K0T0A1_THAOC</name>
<feature type="region of interest" description="Disordered" evidence="1">
    <location>
        <begin position="49"/>
        <end position="74"/>
    </location>
</feature>